<dbReference type="EMBL" id="CP037901">
    <property type="protein sequence ID" value="QBP12013.1"/>
    <property type="molecule type" value="Genomic_DNA"/>
</dbReference>
<name>A0A482IWP1_9BURK</name>
<dbReference type="Pfam" id="PF02311">
    <property type="entry name" value="AraC_binding"/>
    <property type="match status" value="1"/>
</dbReference>
<dbReference type="AlphaFoldDB" id="A0A482IWP1"/>
<evidence type="ECO:0000259" key="5">
    <source>
        <dbReference type="PROSITE" id="PS01124"/>
    </source>
</evidence>
<evidence type="ECO:0000313" key="6">
    <source>
        <dbReference type="EMBL" id="QBP12013.1"/>
    </source>
</evidence>
<dbReference type="CDD" id="cd06999">
    <property type="entry name" value="cupin_HpaA-like_N"/>
    <property type="match status" value="1"/>
</dbReference>
<organism evidence="6 7">
    <name type="scientific">Cupriavidus metallidurans</name>
    <dbReference type="NCBI Taxonomy" id="119219"/>
    <lineage>
        <taxon>Bacteria</taxon>
        <taxon>Pseudomonadati</taxon>
        <taxon>Pseudomonadota</taxon>
        <taxon>Betaproteobacteria</taxon>
        <taxon>Burkholderiales</taxon>
        <taxon>Burkholderiaceae</taxon>
        <taxon>Cupriavidus</taxon>
    </lineage>
</organism>
<dbReference type="SUPFAM" id="SSF46689">
    <property type="entry name" value="Homeodomain-like"/>
    <property type="match status" value="1"/>
</dbReference>
<feature type="domain" description="HTH araC/xylS-type" evidence="5">
    <location>
        <begin position="186"/>
        <end position="284"/>
    </location>
</feature>
<proteinExistence type="predicted"/>
<dbReference type="InterPro" id="IPR003313">
    <property type="entry name" value="AraC-bd"/>
</dbReference>
<dbReference type="SUPFAM" id="SSF51182">
    <property type="entry name" value="RmlC-like cupins"/>
    <property type="match status" value="1"/>
</dbReference>
<dbReference type="SMART" id="SM00342">
    <property type="entry name" value="HTH_ARAC"/>
    <property type="match status" value="1"/>
</dbReference>
<dbReference type="Gene3D" id="2.60.120.10">
    <property type="entry name" value="Jelly Rolls"/>
    <property type="match status" value="1"/>
</dbReference>
<dbReference type="InterPro" id="IPR011051">
    <property type="entry name" value="RmlC_Cupin_sf"/>
</dbReference>
<dbReference type="GO" id="GO:0003700">
    <property type="term" value="F:DNA-binding transcription factor activity"/>
    <property type="evidence" value="ECO:0007669"/>
    <property type="project" value="InterPro"/>
</dbReference>
<dbReference type="PRINTS" id="PR00032">
    <property type="entry name" value="HTHARAC"/>
</dbReference>
<sequence length="309" mass="34292">MRTVPTYSLYGVNSSEPLLDQLHFESIASRSQLYAWEIKPHRHERFLQFLYIHRGSGEALLEGRKERLASGSLITVPPHHVHGFVFAPDVDGIIVTMTDTYLRTLLAGLPGTVPLFEHPRHDRVARRHALAGTLALFREEMESVSPWRGASLSALLTLMLVGIARIAEASAPAKTQAGSRPARHFRQFQQLLETDYREQNDIAYYAGAIGVTPTQLNRICRQLAGHSALQLIHARVLAEAQRDLLFSDLDIKQIAMTLGFSDAGYFSRFFARLTGQTPTAFRESGRARLPAFAIKDALTATDMAGTADA</sequence>
<dbReference type="InterPro" id="IPR009057">
    <property type="entry name" value="Homeodomain-like_sf"/>
</dbReference>
<evidence type="ECO:0000313" key="7">
    <source>
        <dbReference type="Proteomes" id="UP000253772"/>
    </source>
</evidence>
<dbReference type="PANTHER" id="PTHR43280:SF32">
    <property type="entry name" value="TRANSCRIPTIONAL REGULATORY PROTEIN"/>
    <property type="match status" value="1"/>
</dbReference>
<dbReference type="GO" id="GO:0043565">
    <property type="term" value="F:sequence-specific DNA binding"/>
    <property type="evidence" value="ECO:0007669"/>
    <property type="project" value="InterPro"/>
</dbReference>
<dbReference type="RefSeq" id="WP_017514272.1">
    <property type="nucleotide sequence ID" value="NZ_CP037901.1"/>
</dbReference>
<dbReference type="InterPro" id="IPR014710">
    <property type="entry name" value="RmlC-like_jellyroll"/>
</dbReference>
<evidence type="ECO:0000256" key="2">
    <source>
        <dbReference type="ARBA" id="ARBA00023125"/>
    </source>
</evidence>
<evidence type="ECO:0000256" key="1">
    <source>
        <dbReference type="ARBA" id="ARBA00023015"/>
    </source>
</evidence>
<dbReference type="Proteomes" id="UP000253772">
    <property type="component" value="Chromosome c2"/>
</dbReference>
<dbReference type="InterPro" id="IPR020449">
    <property type="entry name" value="Tscrpt_reg_AraC-type_HTH"/>
</dbReference>
<protein>
    <submittedName>
        <fullName evidence="6">Helix-turn-helix domain-containing protein</fullName>
    </submittedName>
</protein>
<dbReference type="InterPro" id="IPR047264">
    <property type="entry name" value="Cupin_HpaA-like_N"/>
</dbReference>
<evidence type="ECO:0000256" key="4">
    <source>
        <dbReference type="ARBA" id="ARBA00023163"/>
    </source>
</evidence>
<keyword evidence="1" id="KW-0805">Transcription regulation</keyword>
<keyword evidence="2" id="KW-0238">DNA-binding</keyword>
<accession>A0A482IWP1</accession>
<keyword evidence="3" id="KW-0010">Activator</keyword>
<evidence type="ECO:0000256" key="3">
    <source>
        <dbReference type="ARBA" id="ARBA00023159"/>
    </source>
</evidence>
<gene>
    <name evidence="6" type="ORF">DDF84_019730</name>
</gene>
<dbReference type="Gene3D" id="1.10.10.60">
    <property type="entry name" value="Homeodomain-like"/>
    <property type="match status" value="1"/>
</dbReference>
<dbReference type="OrthoDB" id="9803764at2"/>
<reference evidence="6 7" key="1">
    <citation type="submission" date="2019-03" db="EMBL/GenBank/DDBJ databases">
        <title>Comparative insights into the high quality Complete genome sequence of highly metal resistant Cupriavidus metallidurans strain BS1 isolated from a gold-copper mine.</title>
        <authorList>
            <person name="Mazhar H.S."/>
            <person name="Rensing C."/>
        </authorList>
    </citation>
    <scope>NUCLEOTIDE SEQUENCE [LARGE SCALE GENOMIC DNA]</scope>
    <source>
        <strain evidence="6 7">BS1</strain>
    </source>
</reference>
<dbReference type="PANTHER" id="PTHR43280">
    <property type="entry name" value="ARAC-FAMILY TRANSCRIPTIONAL REGULATOR"/>
    <property type="match status" value="1"/>
</dbReference>
<dbReference type="InterPro" id="IPR018060">
    <property type="entry name" value="HTH_AraC"/>
</dbReference>
<dbReference type="PROSITE" id="PS01124">
    <property type="entry name" value="HTH_ARAC_FAMILY_2"/>
    <property type="match status" value="1"/>
</dbReference>
<dbReference type="Pfam" id="PF12833">
    <property type="entry name" value="HTH_18"/>
    <property type="match status" value="1"/>
</dbReference>
<keyword evidence="4" id="KW-0804">Transcription</keyword>